<name>A0ABY1NLD6_9RHOB</name>
<comment type="caution">
    <text evidence="1">The sequence shown here is derived from an EMBL/GenBank/DDBJ whole genome shotgun (WGS) entry which is preliminary data.</text>
</comment>
<dbReference type="RefSeq" id="WP_283425054.1">
    <property type="nucleotide sequence ID" value="NZ_FXTY01000002.1"/>
</dbReference>
<reference evidence="1 2" key="1">
    <citation type="submission" date="2017-05" db="EMBL/GenBank/DDBJ databases">
        <authorList>
            <person name="Varghese N."/>
            <person name="Submissions S."/>
        </authorList>
    </citation>
    <scope>NUCLEOTIDE SEQUENCE [LARGE SCALE GENOMIC DNA]</scope>
    <source>
        <strain evidence="1 2">DSM 29734</strain>
    </source>
</reference>
<evidence type="ECO:0000313" key="1">
    <source>
        <dbReference type="EMBL" id="SMP11978.1"/>
    </source>
</evidence>
<sequence>MTKRIRRILAISLLILLLVFLIARCVPEKELDLASKITPVQWISEDELLIRLDNEYFLYDPNGNLIPSKFDAAGGGIENPLGIQVAPRSSNQICSEEVHSGEIHLRTDQYVEINGDKHRVRKPWLRGRFVGFNQGFPKGEYLDFYTYLHMGKVGLVTFANASVQKIELPLQNDDNLSSPVLKRDSVTGQFFAFQTMCLRDDPDGTCTRTAWWLDADLQVLSSFLLPNDDPLFVKEKLACFSCGCGCYTQEDVYVVNGEAFFLYSGFPLPTSQRGLYRVADVGEGRTEWVHEIKGRIEPPLAFSPSGCKVAYFRVSRFGDSLQFRNLCQ</sequence>
<protein>
    <recommendedName>
        <fullName evidence="3">WD40-like Beta Propeller Repeat</fullName>
    </recommendedName>
</protein>
<evidence type="ECO:0008006" key="3">
    <source>
        <dbReference type="Google" id="ProtNLM"/>
    </source>
</evidence>
<evidence type="ECO:0000313" key="2">
    <source>
        <dbReference type="Proteomes" id="UP001157961"/>
    </source>
</evidence>
<keyword evidence="2" id="KW-1185">Reference proteome</keyword>
<accession>A0ABY1NLD6</accession>
<gene>
    <name evidence="1" type="ORF">SAMN06265373_102302</name>
</gene>
<dbReference type="EMBL" id="FXTY01000002">
    <property type="protein sequence ID" value="SMP11978.1"/>
    <property type="molecule type" value="Genomic_DNA"/>
</dbReference>
<dbReference type="Proteomes" id="UP001157961">
    <property type="component" value="Unassembled WGS sequence"/>
</dbReference>
<organism evidence="1 2">
    <name type="scientific">Shimia sagamensis</name>
    <dbReference type="NCBI Taxonomy" id="1566352"/>
    <lineage>
        <taxon>Bacteria</taxon>
        <taxon>Pseudomonadati</taxon>
        <taxon>Pseudomonadota</taxon>
        <taxon>Alphaproteobacteria</taxon>
        <taxon>Rhodobacterales</taxon>
        <taxon>Roseobacteraceae</taxon>
    </lineage>
</organism>
<proteinExistence type="predicted"/>